<evidence type="ECO:0000256" key="2">
    <source>
        <dbReference type="SAM" id="Phobius"/>
    </source>
</evidence>
<keyword evidence="2" id="KW-1133">Transmembrane helix</keyword>
<feature type="region of interest" description="Disordered" evidence="1">
    <location>
        <begin position="65"/>
        <end position="120"/>
    </location>
</feature>
<comment type="caution">
    <text evidence="3">The sequence shown here is derived from an EMBL/GenBank/DDBJ whole genome shotgun (WGS) entry which is preliminary data.</text>
</comment>
<proteinExistence type="predicted"/>
<protein>
    <recommendedName>
        <fullName evidence="5">Cellulase</fullName>
    </recommendedName>
</protein>
<keyword evidence="4" id="KW-1185">Reference proteome</keyword>
<dbReference type="EMBL" id="JBHSIS010000003">
    <property type="protein sequence ID" value="MFC4853126.1"/>
    <property type="molecule type" value="Genomic_DNA"/>
</dbReference>
<evidence type="ECO:0000256" key="1">
    <source>
        <dbReference type="SAM" id="MobiDB-lite"/>
    </source>
</evidence>
<evidence type="ECO:0008006" key="5">
    <source>
        <dbReference type="Google" id="ProtNLM"/>
    </source>
</evidence>
<keyword evidence="2" id="KW-0812">Transmembrane</keyword>
<feature type="compositionally biased region" description="Low complexity" evidence="1">
    <location>
        <begin position="79"/>
        <end position="120"/>
    </location>
</feature>
<keyword evidence="2" id="KW-0472">Membrane</keyword>
<evidence type="ECO:0000313" key="3">
    <source>
        <dbReference type="EMBL" id="MFC4853126.1"/>
    </source>
</evidence>
<sequence>MDHEDDRLKALFTSVGEQPGPPLGFTADGIARRGRRIRLARWGAGAAASAVVAAAITTTIALTANRDLQPGTPPAPEITTTDVPATPDVPTTTDSPGHTTTEATSETTTTTTTTTPTTTS</sequence>
<accession>A0ABV9S0V3</accession>
<evidence type="ECO:0000313" key="4">
    <source>
        <dbReference type="Proteomes" id="UP001595859"/>
    </source>
</evidence>
<name>A0ABV9S0V3_9PSEU</name>
<feature type="transmembrane region" description="Helical" evidence="2">
    <location>
        <begin position="42"/>
        <end position="64"/>
    </location>
</feature>
<dbReference type="RefSeq" id="WP_378055105.1">
    <property type="nucleotide sequence ID" value="NZ_JBHSIS010000003.1"/>
</dbReference>
<gene>
    <name evidence="3" type="ORF">ACFPCV_06405</name>
</gene>
<dbReference type="Proteomes" id="UP001595859">
    <property type="component" value="Unassembled WGS sequence"/>
</dbReference>
<reference evidence="4" key="1">
    <citation type="journal article" date="2019" name="Int. J. Syst. Evol. Microbiol.">
        <title>The Global Catalogue of Microorganisms (GCM) 10K type strain sequencing project: providing services to taxonomists for standard genome sequencing and annotation.</title>
        <authorList>
            <consortium name="The Broad Institute Genomics Platform"/>
            <consortium name="The Broad Institute Genome Sequencing Center for Infectious Disease"/>
            <person name="Wu L."/>
            <person name="Ma J."/>
        </authorList>
    </citation>
    <scope>NUCLEOTIDE SEQUENCE [LARGE SCALE GENOMIC DNA]</scope>
    <source>
        <strain evidence="4">ZS-22-S1</strain>
    </source>
</reference>
<organism evidence="3 4">
    <name type="scientific">Actinophytocola glycyrrhizae</name>
    <dbReference type="NCBI Taxonomy" id="2044873"/>
    <lineage>
        <taxon>Bacteria</taxon>
        <taxon>Bacillati</taxon>
        <taxon>Actinomycetota</taxon>
        <taxon>Actinomycetes</taxon>
        <taxon>Pseudonocardiales</taxon>
        <taxon>Pseudonocardiaceae</taxon>
    </lineage>
</organism>